<dbReference type="InterPro" id="IPR036265">
    <property type="entry name" value="HIT-like_sf"/>
</dbReference>
<reference evidence="3" key="2">
    <citation type="journal article" date="2023" name="IMA Fungus">
        <title>Comparative genomic study of the Penicillium genus elucidates a diverse pangenome and 15 lateral gene transfer events.</title>
        <authorList>
            <person name="Petersen C."/>
            <person name="Sorensen T."/>
            <person name="Nielsen M.R."/>
            <person name="Sondergaard T.E."/>
            <person name="Sorensen J.L."/>
            <person name="Fitzpatrick D.A."/>
            <person name="Frisvad J.C."/>
            <person name="Nielsen K.L."/>
        </authorList>
    </citation>
    <scope>NUCLEOTIDE SEQUENCE</scope>
    <source>
        <strain evidence="3">IBT 30761</strain>
    </source>
</reference>
<dbReference type="InterPro" id="IPR009163">
    <property type="entry name" value="Ap4A_phos1/2"/>
</dbReference>
<feature type="domain" description="Ap4A phosphorylase 1/2 N-terminal" evidence="2">
    <location>
        <begin position="27"/>
        <end position="177"/>
    </location>
</feature>
<proteinExistence type="predicted"/>
<evidence type="ECO:0000313" key="3">
    <source>
        <dbReference type="EMBL" id="KAJ5098088.1"/>
    </source>
</evidence>
<protein>
    <recommendedName>
        <fullName evidence="5">Phosphorylase</fullName>
    </recommendedName>
</protein>
<dbReference type="Pfam" id="PF19327">
    <property type="entry name" value="Ap4A_phos_N"/>
    <property type="match status" value="1"/>
</dbReference>
<name>A0A9W9FD81_9EURO</name>
<dbReference type="GO" id="GO:0009117">
    <property type="term" value="P:nucleotide metabolic process"/>
    <property type="evidence" value="ECO:0007669"/>
    <property type="project" value="InterPro"/>
</dbReference>
<dbReference type="OrthoDB" id="10267950at2759"/>
<dbReference type="AlphaFoldDB" id="A0A9W9FD81"/>
<dbReference type="EMBL" id="JAPQKI010000005">
    <property type="protein sequence ID" value="KAJ5098088.1"/>
    <property type="molecule type" value="Genomic_DNA"/>
</dbReference>
<sequence length="311" mass="35002">MPLNISYDEICSKFDRLVSNGIIVYQPSHTVAVTDNGMLFCFHVVEGLKKKPQAGEGLQIPSANSATVADEANVHPKTFGPGSDLAYDHPDECITLVNGTHYLVINKFPVFRPMLLLLTTDSYRRQNESLDFADIDAAWSLVQGLERDHFAFFNCSELAGSSRAHKHLQVIPEPSLQEGYSEGFKFFPDYDPEEEATVPPFVHFLQRFRDLREGHITSSDQLLWVYQRLLQQTRESLKIDQDPCPHNVVLTKRWIVIVPRTTKVFKGITSNAPGMLGSVYISNHDQLRAWKEVGPTKALAELGLSSSNSRK</sequence>
<accession>A0A9W9FD81</accession>
<dbReference type="Gene3D" id="3.30.428.70">
    <property type="match status" value="1"/>
</dbReference>
<dbReference type="SUPFAM" id="SSF54197">
    <property type="entry name" value="HIT-like"/>
    <property type="match status" value="1"/>
</dbReference>
<dbReference type="Pfam" id="PF09830">
    <property type="entry name" value="ATP_transf"/>
    <property type="match status" value="1"/>
</dbReference>
<dbReference type="PANTHER" id="PTHR38420:SF1">
    <property type="entry name" value="PUTATIVE (AFU_ORTHOLOGUE AFUA_5G14690)-RELATED"/>
    <property type="match status" value="1"/>
</dbReference>
<dbReference type="InterPro" id="IPR019200">
    <property type="entry name" value="ATP_adenylylTrfase_C"/>
</dbReference>
<dbReference type="RefSeq" id="XP_056473742.1">
    <property type="nucleotide sequence ID" value="XM_056617583.1"/>
</dbReference>
<dbReference type="GO" id="GO:0003877">
    <property type="term" value="F:ATP:ADP adenylyltransferase activity"/>
    <property type="evidence" value="ECO:0007669"/>
    <property type="project" value="InterPro"/>
</dbReference>
<dbReference type="PANTHER" id="PTHR38420">
    <property type="entry name" value="AP-4-A PHOSPHORYLASE II"/>
    <property type="match status" value="1"/>
</dbReference>
<dbReference type="Proteomes" id="UP001149074">
    <property type="component" value="Unassembled WGS sequence"/>
</dbReference>
<dbReference type="InterPro" id="IPR045759">
    <property type="entry name" value="Ap4A_phos1/2_N"/>
</dbReference>
<keyword evidence="4" id="KW-1185">Reference proteome</keyword>
<dbReference type="GO" id="GO:0005524">
    <property type="term" value="F:ATP binding"/>
    <property type="evidence" value="ECO:0007669"/>
    <property type="project" value="InterPro"/>
</dbReference>
<evidence type="ECO:0000259" key="2">
    <source>
        <dbReference type="Pfam" id="PF19327"/>
    </source>
</evidence>
<evidence type="ECO:0000259" key="1">
    <source>
        <dbReference type="Pfam" id="PF09830"/>
    </source>
</evidence>
<reference evidence="3" key="1">
    <citation type="submission" date="2022-11" db="EMBL/GenBank/DDBJ databases">
        <authorList>
            <person name="Petersen C."/>
        </authorList>
    </citation>
    <scope>NUCLEOTIDE SEQUENCE</scope>
    <source>
        <strain evidence="3">IBT 30761</strain>
    </source>
</reference>
<evidence type="ECO:0000313" key="4">
    <source>
        <dbReference type="Proteomes" id="UP001149074"/>
    </source>
</evidence>
<comment type="caution">
    <text evidence="3">The sequence shown here is derived from an EMBL/GenBank/DDBJ whole genome shotgun (WGS) entry which is preliminary data.</text>
</comment>
<organism evidence="3 4">
    <name type="scientific">Penicillium argentinense</name>
    <dbReference type="NCBI Taxonomy" id="1131581"/>
    <lineage>
        <taxon>Eukaryota</taxon>
        <taxon>Fungi</taxon>
        <taxon>Dikarya</taxon>
        <taxon>Ascomycota</taxon>
        <taxon>Pezizomycotina</taxon>
        <taxon>Eurotiomycetes</taxon>
        <taxon>Eurotiomycetidae</taxon>
        <taxon>Eurotiales</taxon>
        <taxon>Aspergillaceae</taxon>
        <taxon>Penicillium</taxon>
    </lineage>
</organism>
<evidence type="ECO:0008006" key="5">
    <source>
        <dbReference type="Google" id="ProtNLM"/>
    </source>
</evidence>
<dbReference type="InterPro" id="IPR043171">
    <property type="entry name" value="Ap4A_phos1/2-like"/>
</dbReference>
<feature type="domain" description="ATP adenylyltransferase C-terminal" evidence="1">
    <location>
        <begin position="200"/>
        <end position="304"/>
    </location>
</feature>
<gene>
    <name evidence="3" type="ORF">N7532_005089</name>
</gene>
<dbReference type="GeneID" id="81356562"/>